<dbReference type="Pfam" id="PF13487">
    <property type="entry name" value="HD_5"/>
    <property type="match status" value="1"/>
</dbReference>
<feature type="domain" description="HD" evidence="1">
    <location>
        <begin position="145"/>
        <end position="267"/>
    </location>
</feature>
<dbReference type="SMART" id="SM00471">
    <property type="entry name" value="HDc"/>
    <property type="match status" value="1"/>
</dbReference>
<dbReference type="SUPFAM" id="SSF109604">
    <property type="entry name" value="HD-domain/PDEase-like"/>
    <property type="match status" value="1"/>
</dbReference>
<reference evidence="3 4" key="1">
    <citation type="journal article" date="2011" name="J. Bacteriol.">
        <title>Complete genome sequence of the cellulose-degrading bacterium Cellulosilyticum lentocellum.</title>
        <authorList>
            <consortium name="US DOE Joint Genome Institute"/>
            <person name="Miller D.A."/>
            <person name="Suen G."/>
            <person name="Bruce D."/>
            <person name="Copeland A."/>
            <person name="Cheng J.F."/>
            <person name="Detter C."/>
            <person name="Goodwin L.A."/>
            <person name="Han C.S."/>
            <person name="Hauser L.J."/>
            <person name="Land M.L."/>
            <person name="Lapidus A."/>
            <person name="Lucas S."/>
            <person name="Meincke L."/>
            <person name="Pitluck S."/>
            <person name="Tapia R."/>
            <person name="Teshima H."/>
            <person name="Woyke T."/>
            <person name="Fox B.G."/>
            <person name="Angert E.R."/>
            <person name="Currie C.R."/>
        </authorList>
    </citation>
    <scope>NUCLEOTIDE SEQUENCE [LARGE SCALE GENOMIC DNA]</scope>
    <source>
        <strain evidence="4">ATCC 49066 / DSM 5427 / NCIMB 11756 / RHM5</strain>
    </source>
</reference>
<dbReference type="InterPro" id="IPR003607">
    <property type="entry name" value="HD/PDEase_dom"/>
</dbReference>
<keyword evidence="4" id="KW-1185">Reference proteome</keyword>
<name>F2JRP0_CELLD</name>
<sequence length="359" mass="41096">MQIRKIPIHYARANMTIAENIYDSMGLLLVTEDTALTPRIIIKLKLHGVNQIGVYDYRKEIDIFVDEQMTYLDRVRQTKTFKSFQVDFSKSVDEFRKDINEVVTNNKEINIPKLTHELDRLLAQNVTGSSMFEMLQCMREYDDLTYVHSLNVGLICHVIGGWLNFSKEDNYLLSLCGLLHDVGKLCIPKKLITKPGKLTAEEFTTVKAHAYRGYEILKKQNIDERIKLAALMHHEKCDGTGYPDGLKSEQIIDFAKIVAVADVYDAMTANRVYRAGLCPFDVIELFESDGLQKFDPKFLLPFLERTSESYINHDVYLSNGQKARVIMINKAALSKPVVQVSQQFIDLSQRPGLHIRAIL</sequence>
<dbReference type="KEGG" id="cle:Clole_2252"/>
<evidence type="ECO:0000313" key="4">
    <source>
        <dbReference type="Proteomes" id="UP000008467"/>
    </source>
</evidence>
<feature type="domain" description="HD-GYP" evidence="2">
    <location>
        <begin position="123"/>
        <end position="318"/>
    </location>
</feature>
<dbReference type="eggNOG" id="COG2206">
    <property type="taxonomic scope" value="Bacteria"/>
</dbReference>
<dbReference type="RefSeq" id="WP_013657255.1">
    <property type="nucleotide sequence ID" value="NC_015275.1"/>
</dbReference>
<dbReference type="CDD" id="cd00077">
    <property type="entry name" value="HDc"/>
    <property type="match status" value="1"/>
</dbReference>
<dbReference type="InterPro" id="IPR006675">
    <property type="entry name" value="HDIG_dom"/>
</dbReference>
<dbReference type="PANTHER" id="PTHR43155:SF2">
    <property type="entry name" value="CYCLIC DI-GMP PHOSPHODIESTERASE PA4108"/>
    <property type="match status" value="1"/>
</dbReference>
<dbReference type="NCBIfam" id="TIGR00277">
    <property type="entry name" value="HDIG"/>
    <property type="match status" value="1"/>
</dbReference>
<dbReference type="GO" id="GO:0016787">
    <property type="term" value="F:hydrolase activity"/>
    <property type="evidence" value="ECO:0007669"/>
    <property type="project" value="UniProtKB-KW"/>
</dbReference>
<gene>
    <name evidence="3" type="ordered locus">Clole_2252</name>
</gene>
<dbReference type="InterPro" id="IPR006674">
    <property type="entry name" value="HD_domain"/>
</dbReference>
<organism evidence="3 4">
    <name type="scientific">Cellulosilyticum lentocellum (strain ATCC 49066 / DSM 5427 / NCIMB 11756 / RHM5)</name>
    <name type="common">Clostridium lentocellum</name>
    <dbReference type="NCBI Taxonomy" id="642492"/>
    <lineage>
        <taxon>Bacteria</taxon>
        <taxon>Bacillati</taxon>
        <taxon>Bacillota</taxon>
        <taxon>Clostridia</taxon>
        <taxon>Lachnospirales</taxon>
        <taxon>Cellulosilyticaceae</taxon>
        <taxon>Cellulosilyticum</taxon>
    </lineage>
</organism>
<accession>F2JRP0</accession>
<evidence type="ECO:0000259" key="2">
    <source>
        <dbReference type="PROSITE" id="PS51832"/>
    </source>
</evidence>
<dbReference type="Proteomes" id="UP000008467">
    <property type="component" value="Chromosome"/>
</dbReference>
<dbReference type="InterPro" id="IPR037522">
    <property type="entry name" value="HD_GYP_dom"/>
</dbReference>
<dbReference type="STRING" id="642492.Clole_2252"/>
<dbReference type="AlphaFoldDB" id="F2JRP0"/>
<evidence type="ECO:0000259" key="1">
    <source>
        <dbReference type="PROSITE" id="PS51831"/>
    </source>
</evidence>
<dbReference type="PROSITE" id="PS51832">
    <property type="entry name" value="HD_GYP"/>
    <property type="match status" value="1"/>
</dbReference>
<dbReference type="PANTHER" id="PTHR43155">
    <property type="entry name" value="CYCLIC DI-GMP PHOSPHODIESTERASE PA4108-RELATED"/>
    <property type="match status" value="1"/>
</dbReference>
<proteinExistence type="predicted"/>
<dbReference type="EMBL" id="CP002582">
    <property type="protein sequence ID" value="ADZ83961.1"/>
    <property type="molecule type" value="Genomic_DNA"/>
</dbReference>
<dbReference type="HOGENOM" id="CLU_000445_92_1_9"/>
<dbReference type="PROSITE" id="PS51831">
    <property type="entry name" value="HD"/>
    <property type="match status" value="1"/>
</dbReference>
<protein>
    <submittedName>
        <fullName evidence="3">Metal dependent phosphohydrolase</fullName>
    </submittedName>
</protein>
<keyword evidence="3" id="KW-0378">Hydrolase</keyword>
<dbReference type="Gene3D" id="1.10.3210.10">
    <property type="entry name" value="Hypothetical protein af1432"/>
    <property type="match status" value="1"/>
</dbReference>
<evidence type="ECO:0000313" key="3">
    <source>
        <dbReference type="EMBL" id="ADZ83961.1"/>
    </source>
</evidence>